<dbReference type="GO" id="GO:0030007">
    <property type="term" value="P:intracellular potassium ion homeostasis"/>
    <property type="evidence" value="ECO:0007669"/>
    <property type="project" value="TreeGrafter"/>
</dbReference>
<comment type="similarity">
    <text evidence="2 17">Belongs to the cation transport ATPase (P-type) (TC 3.A.3) family. Type IIC subfamily.</text>
</comment>
<feature type="transmembrane region" description="Helical" evidence="17">
    <location>
        <begin position="235"/>
        <end position="259"/>
    </location>
</feature>
<keyword evidence="11" id="KW-0460">Magnesium</keyword>
<dbReference type="GO" id="GO:0046872">
    <property type="term" value="F:metal ion binding"/>
    <property type="evidence" value="ECO:0007669"/>
    <property type="project" value="UniProtKB-KW"/>
</dbReference>
<keyword evidence="15 17" id="KW-0406">Ion transport</keyword>
<dbReference type="InterPro" id="IPR001757">
    <property type="entry name" value="P_typ_ATPase"/>
</dbReference>
<evidence type="ECO:0000256" key="10">
    <source>
        <dbReference type="ARBA" id="ARBA00022840"/>
    </source>
</evidence>
<comment type="subcellular location">
    <subcellularLocation>
        <location evidence="17">Cell membrane</location>
        <topology evidence="17">Multi-pass membrane protein</topology>
    </subcellularLocation>
    <subcellularLocation>
        <location evidence="1">Membrane</location>
        <topology evidence="1">Multi-pass membrane protein</topology>
    </subcellularLocation>
</comment>
<dbReference type="PANTHER" id="PTHR43294">
    <property type="entry name" value="SODIUM/POTASSIUM-TRANSPORTING ATPASE SUBUNIT ALPHA"/>
    <property type="match status" value="1"/>
</dbReference>
<dbReference type="FunFam" id="3.40.1110.10:FF:000001">
    <property type="entry name" value="Sodium/potassium-transporting ATPase subunit alpha"/>
    <property type="match status" value="1"/>
</dbReference>
<keyword evidence="14 17" id="KW-1133">Transmembrane helix</keyword>
<dbReference type="PANTHER" id="PTHR43294:SF1">
    <property type="entry name" value="POTASSIUM-TRANSPORTING ATPASE ALPHA CHAIN 2"/>
    <property type="match status" value="1"/>
</dbReference>
<comment type="caution">
    <text evidence="17">Lacks conserved residue(s) required for the propagation of feature annotation.</text>
</comment>
<dbReference type="GO" id="GO:0006883">
    <property type="term" value="P:intracellular sodium ion homeostasis"/>
    <property type="evidence" value="ECO:0007669"/>
    <property type="project" value="TreeGrafter"/>
</dbReference>
<reference evidence="19" key="2">
    <citation type="submission" date="2025-09" db="UniProtKB">
        <authorList>
            <consortium name="Ensembl"/>
        </authorList>
    </citation>
    <scope>IDENTIFICATION</scope>
</reference>
<evidence type="ECO:0000256" key="5">
    <source>
        <dbReference type="ARBA" id="ARBA00022553"/>
    </source>
</evidence>
<evidence type="ECO:0000256" key="3">
    <source>
        <dbReference type="ARBA" id="ARBA00022448"/>
    </source>
</evidence>
<evidence type="ECO:0000256" key="7">
    <source>
        <dbReference type="ARBA" id="ARBA00022723"/>
    </source>
</evidence>
<evidence type="ECO:0000256" key="17">
    <source>
        <dbReference type="RuleBase" id="RU362084"/>
    </source>
</evidence>
<dbReference type="FunFam" id="1.20.1110.10:FF:000038">
    <property type="entry name" value="Sodium/potassium-transporting ATPase subunit alpha"/>
    <property type="match status" value="1"/>
</dbReference>
<dbReference type="Gene3D" id="1.20.1110.10">
    <property type="entry name" value="Calcium-transporting ATPase, transmembrane domain"/>
    <property type="match status" value="1"/>
</dbReference>
<evidence type="ECO:0000256" key="16">
    <source>
        <dbReference type="ARBA" id="ARBA00023136"/>
    </source>
</evidence>
<accession>A0A8D2LLA9</accession>
<dbReference type="SUPFAM" id="SSF81665">
    <property type="entry name" value="Calcium ATPase, transmembrane domain M"/>
    <property type="match status" value="1"/>
</dbReference>
<dbReference type="FunFam" id="2.70.150.10:FF:000003">
    <property type="entry name" value="Sodium/potassium-transporting ATPase subunit alpha"/>
    <property type="match status" value="1"/>
</dbReference>
<feature type="transmembrane region" description="Helical" evidence="17">
    <location>
        <begin position="793"/>
        <end position="816"/>
    </location>
</feature>
<dbReference type="SMART" id="SM00831">
    <property type="entry name" value="Cation_ATPase_N"/>
    <property type="match status" value="1"/>
</dbReference>
<dbReference type="Ensembl" id="ENSVKKT00000023921.1">
    <property type="protein sequence ID" value="ENSVKKP00000023341.1"/>
    <property type="gene ID" value="ENSVKKG00000015465.1"/>
</dbReference>
<keyword evidence="7 17" id="KW-0479">Metal-binding</keyword>
<protein>
    <recommendedName>
        <fullName evidence="17">Sodium/potassium-transporting ATPase subunit alpha</fullName>
    </recommendedName>
</protein>
<evidence type="ECO:0000256" key="8">
    <source>
        <dbReference type="ARBA" id="ARBA00022741"/>
    </source>
</evidence>
<dbReference type="InterPro" id="IPR023299">
    <property type="entry name" value="ATPase_P-typ_cyto_dom_N"/>
</dbReference>
<dbReference type="SFLD" id="SFLDS00003">
    <property type="entry name" value="Haloacid_Dehalogenase"/>
    <property type="match status" value="1"/>
</dbReference>
<dbReference type="Gene3D" id="2.70.150.10">
    <property type="entry name" value="Calcium-transporting ATPase, cytoplasmic transduction domain A"/>
    <property type="match status" value="1"/>
</dbReference>
<evidence type="ECO:0000313" key="20">
    <source>
        <dbReference type="Proteomes" id="UP000694545"/>
    </source>
</evidence>
<dbReference type="GO" id="GO:0005524">
    <property type="term" value="F:ATP binding"/>
    <property type="evidence" value="ECO:0007669"/>
    <property type="project" value="UniProtKB-KW"/>
</dbReference>
<evidence type="ECO:0000256" key="1">
    <source>
        <dbReference type="ARBA" id="ARBA00004141"/>
    </source>
</evidence>
<name>A0A8D2LLA9_VARKO</name>
<feature type="transmembrane region" description="Helical" evidence="17">
    <location>
        <begin position="36"/>
        <end position="57"/>
    </location>
</feature>
<dbReference type="NCBIfam" id="TIGR01106">
    <property type="entry name" value="ATPase-IIC_X-K"/>
    <property type="match status" value="1"/>
</dbReference>
<evidence type="ECO:0000256" key="4">
    <source>
        <dbReference type="ARBA" id="ARBA00022538"/>
    </source>
</evidence>
<keyword evidence="3 17" id="KW-0813">Transport</keyword>
<evidence type="ECO:0000256" key="12">
    <source>
        <dbReference type="ARBA" id="ARBA00022958"/>
    </source>
</evidence>
<dbReference type="SFLD" id="SFLDG00002">
    <property type="entry name" value="C1.7:_P-type_atpase_like"/>
    <property type="match status" value="1"/>
</dbReference>
<organism evidence="19 20">
    <name type="scientific">Varanus komodoensis</name>
    <name type="common">Komodo dragon</name>
    <dbReference type="NCBI Taxonomy" id="61221"/>
    <lineage>
        <taxon>Eukaryota</taxon>
        <taxon>Metazoa</taxon>
        <taxon>Chordata</taxon>
        <taxon>Craniata</taxon>
        <taxon>Vertebrata</taxon>
        <taxon>Euteleostomi</taxon>
        <taxon>Lepidosauria</taxon>
        <taxon>Squamata</taxon>
        <taxon>Bifurcata</taxon>
        <taxon>Unidentata</taxon>
        <taxon>Episquamata</taxon>
        <taxon>Toxicofera</taxon>
        <taxon>Anguimorpha</taxon>
        <taxon>Paleoanguimorpha</taxon>
        <taxon>Varanoidea</taxon>
        <taxon>Varanidae</taxon>
        <taxon>Varanus</taxon>
    </lineage>
</organism>
<dbReference type="GO" id="GO:0005391">
    <property type="term" value="F:P-type sodium:potassium-exchanging transporter activity"/>
    <property type="evidence" value="ECO:0007669"/>
    <property type="project" value="TreeGrafter"/>
</dbReference>
<keyword evidence="16 17" id="KW-0472">Membrane</keyword>
<dbReference type="GO" id="GO:0090533">
    <property type="term" value="C:cation-transporting ATPase complex"/>
    <property type="evidence" value="ECO:0007669"/>
    <property type="project" value="UniProtKB-ARBA"/>
</dbReference>
<dbReference type="Pfam" id="PF00689">
    <property type="entry name" value="Cation_ATPase_C"/>
    <property type="match status" value="1"/>
</dbReference>
<dbReference type="Pfam" id="PF13246">
    <property type="entry name" value="Cation_ATPase"/>
    <property type="match status" value="1"/>
</dbReference>
<dbReference type="PRINTS" id="PR00121">
    <property type="entry name" value="NAKATPASE"/>
</dbReference>
<dbReference type="Gene3D" id="3.40.1110.10">
    <property type="entry name" value="Calcium-transporting ATPase, cytoplasmic domain N"/>
    <property type="match status" value="1"/>
</dbReference>
<evidence type="ECO:0000256" key="15">
    <source>
        <dbReference type="ARBA" id="ARBA00023065"/>
    </source>
</evidence>
<evidence type="ECO:0000259" key="18">
    <source>
        <dbReference type="SMART" id="SM00831"/>
    </source>
</evidence>
<proteinExistence type="inferred from homology"/>
<keyword evidence="13" id="KW-1278">Translocase</keyword>
<dbReference type="PROSITE" id="PS00154">
    <property type="entry name" value="ATPASE_E1_E2"/>
    <property type="match status" value="1"/>
</dbReference>
<evidence type="ECO:0000256" key="2">
    <source>
        <dbReference type="ARBA" id="ARBA00006934"/>
    </source>
</evidence>
<dbReference type="GO" id="GO:0016887">
    <property type="term" value="F:ATP hydrolysis activity"/>
    <property type="evidence" value="ECO:0007669"/>
    <property type="project" value="InterPro"/>
</dbReference>
<dbReference type="Proteomes" id="UP000694545">
    <property type="component" value="Unplaced"/>
</dbReference>
<dbReference type="AlphaFoldDB" id="A0A8D2LLA9"/>
<reference evidence="19" key="1">
    <citation type="submission" date="2025-08" db="UniProtKB">
        <authorList>
            <consortium name="Ensembl"/>
        </authorList>
    </citation>
    <scope>IDENTIFICATION</scope>
</reference>
<dbReference type="PRINTS" id="PR00119">
    <property type="entry name" value="CATATPASE"/>
</dbReference>
<feature type="transmembrane region" description="Helical" evidence="17">
    <location>
        <begin position="69"/>
        <end position="88"/>
    </location>
</feature>
<dbReference type="FunFam" id="1.20.1110.10:FF:000095">
    <property type="entry name" value="Sodium/potassium-transporting ATPase subunit alpha-1"/>
    <property type="match status" value="1"/>
</dbReference>
<dbReference type="GO" id="GO:1990573">
    <property type="term" value="P:potassium ion import across plasma membrane"/>
    <property type="evidence" value="ECO:0007669"/>
    <property type="project" value="TreeGrafter"/>
</dbReference>
<evidence type="ECO:0000256" key="14">
    <source>
        <dbReference type="ARBA" id="ARBA00022989"/>
    </source>
</evidence>
<dbReference type="InterPro" id="IPR023298">
    <property type="entry name" value="ATPase_P-typ_TM_dom_sf"/>
</dbReference>
<dbReference type="Pfam" id="PF00122">
    <property type="entry name" value="E1-E2_ATPase"/>
    <property type="match status" value="1"/>
</dbReference>
<evidence type="ECO:0000256" key="13">
    <source>
        <dbReference type="ARBA" id="ARBA00022967"/>
    </source>
</evidence>
<dbReference type="NCBIfam" id="TIGR01494">
    <property type="entry name" value="ATPase_P-type"/>
    <property type="match status" value="3"/>
</dbReference>
<dbReference type="SFLD" id="SFLDF00027">
    <property type="entry name" value="p-type_atpase"/>
    <property type="match status" value="1"/>
</dbReference>
<dbReference type="InterPro" id="IPR006068">
    <property type="entry name" value="ATPase_P-typ_cation-transptr_C"/>
</dbReference>
<keyword evidence="9" id="KW-0375">Hydrogen ion transport</keyword>
<dbReference type="InterPro" id="IPR023214">
    <property type="entry name" value="HAD_sf"/>
</dbReference>
<dbReference type="InterPro" id="IPR050510">
    <property type="entry name" value="Cation_transp_ATPase_P-type"/>
</dbReference>
<dbReference type="Gene3D" id="3.40.50.1000">
    <property type="entry name" value="HAD superfamily/HAD-like"/>
    <property type="match status" value="1"/>
</dbReference>
<dbReference type="InterPro" id="IPR008250">
    <property type="entry name" value="ATPase_P-typ_transduc_dom_A_sf"/>
</dbReference>
<feature type="transmembrane region" description="Helical" evidence="17">
    <location>
        <begin position="888"/>
        <end position="907"/>
    </location>
</feature>
<dbReference type="SUPFAM" id="SSF56784">
    <property type="entry name" value="HAD-like"/>
    <property type="match status" value="1"/>
</dbReference>
<dbReference type="Pfam" id="PF00690">
    <property type="entry name" value="Cation_ATPase_N"/>
    <property type="match status" value="1"/>
</dbReference>
<sequence length="957" mass="105736">GLTSARAAEVLARDGPNALTPPKSTPEIIKFLKQMIGGFSLLLWVGAVLCWIAFGIQYAQKVSSAFDNLYLGVVLALVVILTGMFAYYQEAKSTNIMSSFSKMIPQQALVLRDAEKKEVPADQLVVGDIVEIKGGDRIPADIRLIASQGCKVDNSSLTGESEPQSRSCEFTHENPLETKNIAFYSTTCLESLSPSGTATGIVINTGDKTIIGRIASLASGVGNEKTPIALEIEHFVHIVAAVAISIGVLFFIIAVSMRYHVLDSIIFLIGIIVANVPEGLLATVTVSLSLTAKRMAKKNCLVKNLEAVETLGSTSIICSDKTGTLTQNRMTVAHLWFDNAIYSADTSEDQSTQTFDQTSGTWTALSKIVSLCNRAEFRPGQENEPIMKRIVVGDASETALLKFSEVVLGDVMEIRKRNRKVTEIPFNSTNKFQLSIHETDDPNDKRFLLVMKGAPERILERCSTMMINGKEEPLDEEKAEAFQTAYMALGGMGERVLGFCHLYLPEEEFSEMYPFDTDSMNFPTSNLCFVGLMSMIDPPRSTVPDAVLKCRSAGIKVIMVTGDHPITAKAIAKSVGIISATSETVEDIAKRLNIPVEQVNKREAKAAVVNGMELKDMTSEQLDDILLHHSEIVFARTSPQQKLIIVEGCQRQEAVVAVTGDGVNDSPALKKADIGIAMGIAGSDAAKNAADMVLLDDNFASIVTGVEEGRLIFDNLKKTIAYTLTKNIAELCPFLIYIIASIPLPIGTITILFIDLGTDIIPSVALAYEKAESDIMKRKPRHKKRDRLVNQQLAVYSYLQIGIIQSIGAFLAYFTVYAEQGWLPYSLLNIRVKWEDPSINALEDSYGQEWGYTAFFVSITIQQVADLIIRKTRRNSIFQQGLFRNKVIWLGIISQIGIALILCYGLGSVNALNFTPLRFQYWFVAMPYAFLIWVYDEIRKLFIRRYPGSWWDKNMYY</sequence>
<dbReference type="CDD" id="cd02608">
    <property type="entry name" value="P-type_ATPase_Na-K_like"/>
    <property type="match status" value="1"/>
</dbReference>
<dbReference type="GO" id="GO:0098797">
    <property type="term" value="C:plasma membrane protein complex"/>
    <property type="evidence" value="ECO:0007669"/>
    <property type="project" value="UniProtKB-ARBA"/>
</dbReference>
<keyword evidence="8 17" id="KW-0547">Nucleotide-binding</keyword>
<dbReference type="OMA" id="MFFLYMW"/>
<dbReference type="Pfam" id="PF08282">
    <property type="entry name" value="Hydrolase_3"/>
    <property type="match status" value="1"/>
</dbReference>
<dbReference type="InterPro" id="IPR059000">
    <property type="entry name" value="ATPase_P-type_domA"/>
</dbReference>
<keyword evidence="5" id="KW-0597">Phosphoprotein</keyword>
<keyword evidence="10 17" id="KW-0067">ATP-binding</keyword>
<dbReference type="InterPro" id="IPR004014">
    <property type="entry name" value="ATPase_P-typ_cation-transptr_N"/>
</dbReference>
<keyword evidence="20" id="KW-1185">Reference proteome</keyword>
<keyword evidence="6 17" id="KW-0812">Transmembrane</keyword>
<dbReference type="GO" id="GO:0036376">
    <property type="term" value="P:sodium ion export across plasma membrane"/>
    <property type="evidence" value="ECO:0007669"/>
    <property type="project" value="TreeGrafter"/>
</dbReference>
<evidence type="ECO:0000256" key="9">
    <source>
        <dbReference type="ARBA" id="ARBA00022781"/>
    </source>
</evidence>
<dbReference type="SUPFAM" id="SSF81653">
    <property type="entry name" value="Calcium ATPase, transduction domain A"/>
    <property type="match status" value="1"/>
</dbReference>
<feature type="transmembrane region" description="Helical" evidence="17">
    <location>
        <begin position="265"/>
        <end position="288"/>
    </location>
</feature>
<dbReference type="SUPFAM" id="SSF81660">
    <property type="entry name" value="Metal cation-transporting ATPase, ATP-binding domain N"/>
    <property type="match status" value="1"/>
</dbReference>
<dbReference type="GO" id="GO:1902600">
    <property type="term" value="P:proton transmembrane transport"/>
    <property type="evidence" value="ECO:0007669"/>
    <property type="project" value="UniProtKB-KW"/>
</dbReference>
<feature type="domain" description="Cation-transporting P-type ATPase N-terminal" evidence="18">
    <location>
        <begin position="1"/>
        <end position="55"/>
    </location>
</feature>
<keyword evidence="4 17" id="KW-0633">Potassium transport</keyword>
<dbReference type="InterPro" id="IPR036412">
    <property type="entry name" value="HAD-like_sf"/>
</dbReference>
<evidence type="ECO:0000313" key="19">
    <source>
        <dbReference type="Ensembl" id="ENSVKKP00000023341.1"/>
    </source>
</evidence>
<evidence type="ECO:0000256" key="6">
    <source>
        <dbReference type="ARBA" id="ARBA00022692"/>
    </source>
</evidence>
<feature type="transmembrane region" description="Helical" evidence="17">
    <location>
        <begin position="919"/>
        <end position="935"/>
    </location>
</feature>
<dbReference type="InterPro" id="IPR005775">
    <property type="entry name" value="P-type_ATPase_IIC"/>
</dbReference>
<dbReference type="FunFam" id="3.40.50.1000:FF:000004">
    <property type="entry name" value="Sodium/potassium-transporting ATPase subunit alpha"/>
    <property type="match status" value="1"/>
</dbReference>
<dbReference type="InterPro" id="IPR018303">
    <property type="entry name" value="ATPase_P-typ_P_site"/>
</dbReference>
<evidence type="ECO:0000256" key="11">
    <source>
        <dbReference type="ARBA" id="ARBA00022842"/>
    </source>
</evidence>
<keyword evidence="12 17" id="KW-0630">Potassium</keyword>
<dbReference type="InterPro" id="IPR044492">
    <property type="entry name" value="P_typ_ATPase_HD_dom"/>
</dbReference>